<name>A0A819IUP3_9BILA</name>
<protein>
    <submittedName>
        <fullName evidence="1">Uncharacterized protein</fullName>
    </submittedName>
</protein>
<proteinExistence type="predicted"/>
<evidence type="ECO:0000313" key="2">
    <source>
        <dbReference type="Proteomes" id="UP000663836"/>
    </source>
</evidence>
<organism evidence="1 2">
    <name type="scientific">Rotaria sordida</name>
    <dbReference type="NCBI Taxonomy" id="392033"/>
    <lineage>
        <taxon>Eukaryota</taxon>
        <taxon>Metazoa</taxon>
        <taxon>Spiralia</taxon>
        <taxon>Gnathifera</taxon>
        <taxon>Rotifera</taxon>
        <taxon>Eurotatoria</taxon>
        <taxon>Bdelloidea</taxon>
        <taxon>Philodinida</taxon>
        <taxon>Philodinidae</taxon>
        <taxon>Rotaria</taxon>
    </lineage>
</organism>
<accession>A0A819IUP3</accession>
<sequence>MGNGYESDIAINDVALSQSGNCAFFTSITQVLVTPQEIVYECDFEENTFCDCICPSRRVGKFEDSLICVYQNDATVDFTWSKHRDAISPSTTDATNDHIWTMPGKTGYTYLSFDFGSL</sequence>
<evidence type="ECO:0000313" key="1">
    <source>
        <dbReference type="EMBL" id="CAF3922797.1"/>
    </source>
</evidence>
<dbReference type="AlphaFoldDB" id="A0A819IUP3"/>
<reference evidence="1" key="1">
    <citation type="submission" date="2021-02" db="EMBL/GenBank/DDBJ databases">
        <authorList>
            <person name="Nowell W R."/>
        </authorList>
    </citation>
    <scope>NUCLEOTIDE SEQUENCE</scope>
</reference>
<dbReference type="Proteomes" id="UP000663836">
    <property type="component" value="Unassembled WGS sequence"/>
</dbReference>
<comment type="caution">
    <text evidence="1">The sequence shown here is derived from an EMBL/GenBank/DDBJ whole genome shotgun (WGS) entry which is preliminary data.</text>
</comment>
<dbReference type="EMBL" id="CAJOBD010003009">
    <property type="protein sequence ID" value="CAF3922797.1"/>
    <property type="molecule type" value="Genomic_DNA"/>
</dbReference>
<gene>
    <name evidence="1" type="ORF">JBS370_LOCUS22021</name>
</gene>